<dbReference type="GO" id="GO:0007165">
    <property type="term" value="P:signal transduction"/>
    <property type="evidence" value="ECO:0007669"/>
    <property type="project" value="UniProtKB-KW"/>
</dbReference>
<dbReference type="Gene3D" id="1.10.287.950">
    <property type="entry name" value="Methyl-accepting chemotaxis protein"/>
    <property type="match status" value="1"/>
</dbReference>
<feature type="domain" description="HAMP" evidence="7">
    <location>
        <begin position="217"/>
        <end position="269"/>
    </location>
</feature>
<name>A0A254NBU0_9BURK</name>
<evidence type="ECO:0000256" key="3">
    <source>
        <dbReference type="ARBA" id="ARBA00029447"/>
    </source>
</evidence>
<comment type="caution">
    <text evidence="8">The sequence shown here is derived from an EMBL/GenBank/DDBJ whole genome shotgun (WGS) entry which is preliminary data.</text>
</comment>
<dbReference type="EMBL" id="NISI01000001">
    <property type="protein sequence ID" value="OWR05441.1"/>
    <property type="molecule type" value="Genomic_DNA"/>
</dbReference>
<dbReference type="PRINTS" id="PR00260">
    <property type="entry name" value="CHEMTRNSDUCR"/>
</dbReference>
<protein>
    <submittedName>
        <fullName evidence="8">Methyl-accepting chemotaxis protein</fullName>
    </submittedName>
</protein>
<dbReference type="InterPro" id="IPR024478">
    <property type="entry name" value="HlyB_4HB_MCP"/>
</dbReference>
<dbReference type="SUPFAM" id="SSF58104">
    <property type="entry name" value="Methyl-accepting chemotaxis protein (MCP) signaling domain"/>
    <property type="match status" value="1"/>
</dbReference>
<dbReference type="Pfam" id="PF12729">
    <property type="entry name" value="4HB_MCP_1"/>
    <property type="match status" value="1"/>
</dbReference>
<sequence length="520" mass="54155">MSFWKNLSVKAKLTGAFGLLIALILLLSAAALRTIHDDGERFRSHVEGAQARAAAANQVRLAVDRRAIAARNLVLVMRPDDIAAEKTAVMAAVEDVRNSLAQLQSLSAQAGVPARARELVEAIARVEQQYGPVAENIVSIALTGDRDAAINRMNERCRPLLAALVQATDSYIQYSADTSAQGVADMNAEQTQQLLLLGSCCLLAVLLALSAAVVITRGVVRPLGQAVGLISAVAEGQLDQSIPTGGRDEFGQLLNAIDHMQGSLRGLVASVRQGADSLSLASAEIAQGNHHLSSRTEHQASALQQTASSMEQLGVTVRQNADNASQANRLAESATRVAREGGEIVGQAVDTMRGIREASDRIADITGVIDGIAFQTNILALNAAVEAARAGEEGRGFAVVAGEVRALALRSAEAAREIKALIADSTARVEAGVAQVGQAGETMRQVVDSIACVTSIMGEISTASAEQSEGVGQVGGAVSSMDQATQQNAALVEEMAAAASSLKQQAVELVRAVGVFKLSH</sequence>
<dbReference type="AlphaFoldDB" id="A0A254NBU0"/>
<comment type="similarity">
    <text evidence="3">Belongs to the methyl-accepting chemotaxis (MCP) protein family.</text>
</comment>
<comment type="subcellular location">
    <subcellularLocation>
        <location evidence="1">Membrane</location>
    </subcellularLocation>
</comment>
<dbReference type="Pfam" id="PF00672">
    <property type="entry name" value="HAMP"/>
    <property type="match status" value="1"/>
</dbReference>
<organism evidence="8 9">
    <name type="scientific">Roseateles puraquae</name>
    <dbReference type="NCBI Taxonomy" id="431059"/>
    <lineage>
        <taxon>Bacteria</taxon>
        <taxon>Pseudomonadati</taxon>
        <taxon>Pseudomonadota</taxon>
        <taxon>Betaproteobacteria</taxon>
        <taxon>Burkholderiales</taxon>
        <taxon>Sphaerotilaceae</taxon>
        <taxon>Roseateles</taxon>
    </lineage>
</organism>
<dbReference type="InterPro" id="IPR004090">
    <property type="entry name" value="Chemotax_Me-accpt_rcpt"/>
</dbReference>
<proteinExistence type="inferred from homology"/>
<keyword evidence="9" id="KW-1185">Reference proteome</keyword>
<dbReference type="GO" id="GO:0006935">
    <property type="term" value="P:chemotaxis"/>
    <property type="evidence" value="ECO:0007669"/>
    <property type="project" value="InterPro"/>
</dbReference>
<dbReference type="OrthoDB" id="5441488at2"/>
<feature type="transmembrane region" description="Helical" evidence="5">
    <location>
        <begin position="194"/>
        <end position="215"/>
    </location>
</feature>
<dbReference type="PROSITE" id="PS50111">
    <property type="entry name" value="CHEMOTAXIS_TRANSDUC_2"/>
    <property type="match status" value="1"/>
</dbReference>
<feature type="domain" description="Methyl-accepting transducer" evidence="6">
    <location>
        <begin position="274"/>
        <end position="503"/>
    </location>
</feature>
<evidence type="ECO:0000256" key="1">
    <source>
        <dbReference type="ARBA" id="ARBA00004370"/>
    </source>
</evidence>
<dbReference type="SMART" id="SM00304">
    <property type="entry name" value="HAMP"/>
    <property type="match status" value="1"/>
</dbReference>
<evidence type="ECO:0000256" key="5">
    <source>
        <dbReference type="SAM" id="Phobius"/>
    </source>
</evidence>
<keyword evidence="2" id="KW-0488">Methylation</keyword>
<dbReference type="InterPro" id="IPR003660">
    <property type="entry name" value="HAMP_dom"/>
</dbReference>
<dbReference type="InterPro" id="IPR004089">
    <property type="entry name" value="MCPsignal_dom"/>
</dbReference>
<dbReference type="Pfam" id="PF00015">
    <property type="entry name" value="MCPsignal"/>
    <property type="match status" value="1"/>
</dbReference>
<dbReference type="RefSeq" id="WP_088481649.1">
    <property type="nucleotide sequence ID" value="NZ_NISI01000001.1"/>
</dbReference>
<gene>
    <name evidence="8" type="ORF">CDO81_02975</name>
</gene>
<evidence type="ECO:0000313" key="9">
    <source>
        <dbReference type="Proteomes" id="UP000197446"/>
    </source>
</evidence>
<dbReference type="FunFam" id="1.10.287.950:FF:000001">
    <property type="entry name" value="Methyl-accepting chemotaxis sensory transducer"/>
    <property type="match status" value="1"/>
</dbReference>
<dbReference type="SMART" id="SM00283">
    <property type="entry name" value="MA"/>
    <property type="match status" value="1"/>
</dbReference>
<dbReference type="PROSITE" id="PS50885">
    <property type="entry name" value="HAMP"/>
    <property type="match status" value="1"/>
</dbReference>
<dbReference type="PANTHER" id="PTHR43531">
    <property type="entry name" value="PROTEIN ICFG"/>
    <property type="match status" value="1"/>
</dbReference>
<dbReference type="GO" id="GO:0004888">
    <property type="term" value="F:transmembrane signaling receptor activity"/>
    <property type="evidence" value="ECO:0007669"/>
    <property type="project" value="InterPro"/>
</dbReference>
<keyword evidence="4" id="KW-0807">Transducer</keyword>
<evidence type="ECO:0000313" key="8">
    <source>
        <dbReference type="EMBL" id="OWR05441.1"/>
    </source>
</evidence>
<dbReference type="PANTHER" id="PTHR43531:SF14">
    <property type="entry name" value="METHYL-ACCEPTING CHEMOTAXIS PROTEIN I-RELATED"/>
    <property type="match status" value="1"/>
</dbReference>
<evidence type="ECO:0000259" key="6">
    <source>
        <dbReference type="PROSITE" id="PS50111"/>
    </source>
</evidence>
<dbReference type="GO" id="GO:0005886">
    <property type="term" value="C:plasma membrane"/>
    <property type="evidence" value="ECO:0007669"/>
    <property type="project" value="TreeGrafter"/>
</dbReference>
<keyword evidence="5" id="KW-1133">Transmembrane helix</keyword>
<dbReference type="CDD" id="cd11386">
    <property type="entry name" value="MCP_signal"/>
    <property type="match status" value="1"/>
</dbReference>
<keyword evidence="5" id="KW-0812">Transmembrane</keyword>
<evidence type="ECO:0000259" key="7">
    <source>
        <dbReference type="PROSITE" id="PS50885"/>
    </source>
</evidence>
<reference evidence="8 9" key="1">
    <citation type="journal article" date="2007" name="Int. J. Syst. Evol. Microbiol.">
        <title>Description of Pelomonas aquatica sp. nov. and Pelomonas puraquae sp. nov., isolated from industrial and haemodialysis water.</title>
        <authorList>
            <person name="Gomila M."/>
            <person name="Bowien B."/>
            <person name="Falsen E."/>
            <person name="Moore E.R."/>
            <person name="Lalucat J."/>
        </authorList>
    </citation>
    <scope>NUCLEOTIDE SEQUENCE [LARGE SCALE GENOMIC DNA]</scope>
    <source>
        <strain evidence="8 9">CCUG 52769</strain>
    </source>
</reference>
<dbReference type="InterPro" id="IPR051310">
    <property type="entry name" value="MCP_chemotaxis"/>
</dbReference>
<dbReference type="CDD" id="cd06225">
    <property type="entry name" value="HAMP"/>
    <property type="match status" value="1"/>
</dbReference>
<evidence type="ECO:0000256" key="4">
    <source>
        <dbReference type="PROSITE-ProRule" id="PRU00284"/>
    </source>
</evidence>
<accession>A0A254NBU0</accession>
<dbReference type="Proteomes" id="UP000197446">
    <property type="component" value="Unassembled WGS sequence"/>
</dbReference>
<keyword evidence="5" id="KW-0472">Membrane</keyword>
<evidence type="ECO:0000256" key="2">
    <source>
        <dbReference type="ARBA" id="ARBA00022481"/>
    </source>
</evidence>